<feature type="transmembrane region" description="Helical" evidence="10">
    <location>
        <begin position="65"/>
        <end position="83"/>
    </location>
</feature>
<dbReference type="OMA" id="GHQFCNV"/>
<dbReference type="Gene3D" id="3.90.550.50">
    <property type="match status" value="1"/>
</dbReference>
<dbReference type="EC" id="2.4.1.-" evidence="10"/>
<keyword evidence="9 10" id="KW-0472">Membrane</keyword>
<dbReference type="InParanoid" id="B4J3U4"/>
<accession>B4J3U4</accession>
<dbReference type="GO" id="GO:0048531">
    <property type="term" value="F:beta-1,3-galactosyltransferase activity"/>
    <property type="evidence" value="ECO:0007669"/>
    <property type="project" value="EnsemblMetazoa"/>
</dbReference>
<evidence type="ECO:0000313" key="13">
    <source>
        <dbReference type="Proteomes" id="UP000001070"/>
    </source>
</evidence>
<keyword evidence="13" id="KW-1185">Reference proteome</keyword>
<evidence type="ECO:0000313" key="12">
    <source>
        <dbReference type="EMBL" id="EDW01527.1"/>
    </source>
</evidence>
<keyword evidence="5 10" id="KW-0812">Transmembrane</keyword>
<dbReference type="AlphaFoldDB" id="B4J3U4"/>
<evidence type="ECO:0000256" key="8">
    <source>
        <dbReference type="ARBA" id="ARBA00023034"/>
    </source>
</evidence>
<organism evidence="13">
    <name type="scientific">Drosophila grimshawi</name>
    <name type="common">Hawaiian fruit fly</name>
    <name type="synonym">Idiomyia grimshawi</name>
    <dbReference type="NCBI Taxonomy" id="7222"/>
    <lineage>
        <taxon>Eukaryota</taxon>
        <taxon>Metazoa</taxon>
        <taxon>Ecdysozoa</taxon>
        <taxon>Arthropoda</taxon>
        <taxon>Hexapoda</taxon>
        <taxon>Insecta</taxon>
        <taxon>Pterygota</taxon>
        <taxon>Neoptera</taxon>
        <taxon>Endopterygota</taxon>
        <taxon>Diptera</taxon>
        <taxon>Brachycera</taxon>
        <taxon>Muscomorpha</taxon>
        <taxon>Ephydroidea</taxon>
        <taxon>Drosophilidae</taxon>
        <taxon>Drosophila</taxon>
        <taxon>Hawaiian Drosophila</taxon>
    </lineage>
</organism>
<dbReference type="Pfam" id="PF01762">
    <property type="entry name" value="Galactosyl_T"/>
    <property type="match status" value="2"/>
</dbReference>
<keyword evidence="6 10" id="KW-0735">Signal-anchor</keyword>
<comment type="subcellular location">
    <subcellularLocation>
        <location evidence="1 10">Golgi apparatus membrane</location>
        <topology evidence="1 10">Single-pass type II membrane protein</topology>
    </subcellularLocation>
</comment>
<keyword evidence="8 10" id="KW-0333">Golgi apparatus</keyword>
<comment type="similarity">
    <text evidence="2 10">Belongs to the glycosyltransferase 31 family.</text>
</comment>
<dbReference type="eggNOG" id="KOG2287">
    <property type="taxonomic scope" value="Eukaryota"/>
</dbReference>
<dbReference type="Proteomes" id="UP000001070">
    <property type="component" value="Unassembled WGS sequence"/>
</dbReference>
<dbReference type="PANTHER" id="PTHR11214">
    <property type="entry name" value="BETA-1,3-N-ACETYLGLUCOSAMINYLTRANSFERASE"/>
    <property type="match status" value="1"/>
</dbReference>
<evidence type="ECO:0000256" key="10">
    <source>
        <dbReference type="RuleBase" id="RU363063"/>
    </source>
</evidence>
<evidence type="ECO:0000256" key="11">
    <source>
        <dbReference type="SAM" id="MobiDB-lite"/>
    </source>
</evidence>
<dbReference type="GO" id="GO:0000139">
    <property type="term" value="C:Golgi membrane"/>
    <property type="evidence" value="ECO:0007669"/>
    <property type="project" value="UniProtKB-SubCell"/>
</dbReference>
<proteinExistence type="inferred from homology"/>
<name>B4J3U4_DROGR</name>
<dbReference type="PhylomeDB" id="B4J3U4"/>
<dbReference type="OrthoDB" id="5512589at2759"/>
<dbReference type="PANTHER" id="PTHR11214:SF314">
    <property type="entry name" value="HEXOSYLTRANSFERASE"/>
    <property type="match status" value="1"/>
</dbReference>
<dbReference type="FunCoup" id="B4J3U4">
    <property type="interactions" value="32"/>
</dbReference>
<dbReference type="GO" id="GO:0006491">
    <property type="term" value="P:N-glycan processing"/>
    <property type="evidence" value="ECO:0007669"/>
    <property type="project" value="EnsemblMetazoa"/>
</dbReference>
<dbReference type="GO" id="GO:0006493">
    <property type="term" value="P:protein O-linked glycosylation"/>
    <property type="evidence" value="ECO:0007669"/>
    <property type="project" value="TreeGrafter"/>
</dbReference>
<evidence type="ECO:0000256" key="4">
    <source>
        <dbReference type="ARBA" id="ARBA00022679"/>
    </source>
</evidence>
<sequence>MVHLAPDLVEQEEQSSLLAEPSAGIGSQAGSDDDEPAKHKLHVTKSSQRRRQRKRFLLPRSLRRYGTYILFSIVFILLMYTYLPNMNAQKRHVSLSDWSSNTSLDIKDYIQVQQDTALIMPRDFCRNKTFLIIAVCTGLNNFVERQTIRETWGNTSEFNYAVFARLHSHLKGHYLPPTPTRLQLYGDYLSGAGDTLMVSVRIVFIVGRSSYEEHLGNETQLRLHNEAELYNDIIQENFIDSYNNLTLKSVMALKHISRSCAKTCAYFLKCDDDTFVNVPNLLHFLLGGTVPLYNDTLDYHDRSSVLVMSQKNRLNATSGVMRGHQFCNVVPVSDVTSKWYMPFYMFQGEAYPKYLSGAGYIMSIDVVERLFEAALNTTLVYLEDVYITGICANHANIKLQHSALFSFSRSRHLCAFKGSIIQHQVKEENMSEAWRYVSNYSIQCPPPGKYFHHMRLRKINYC</sequence>
<keyword evidence="7 10" id="KW-1133">Transmembrane helix</keyword>
<keyword evidence="4" id="KW-0808">Transferase</keyword>
<evidence type="ECO:0000256" key="7">
    <source>
        <dbReference type="ARBA" id="ARBA00022989"/>
    </source>
</evidence>
<gene>
    <name evidence="12" type="primary">Dgri\GH20401</name>
    <name evidence="12" type="ORF">Dgri_GH20401</name>
</gene>
<evidence type="ECO:0000256" key="5">
    <source>
        <dbReference type="ARBA" id="ARBA00022692"/>
    </source>
</evidence>
<feature type="region of interest" description="Disordered" evidence="11">
    <location>
        <begin position="1"/>
        <end position="48"/>
    </location>
</feature>
<dbReference type="EMBL" id="CH916367">
    <property type="protein sequence ID" value="EDW01527.1"/>
    <property type="molecule type" value="Genomic_DNA"/>
</dbReference>
<reference evidence="12 13" key="1">
    <citation type="journal article" date="2007" name="Nature">
        <title>Evolution of genes and genomes on the Drosophila phylogeny.</title>
        <authorList>
            <consortium name="Drosophila 12 Genomes Consortium"/>
            <person name="Clark A.G."/>
            <person name="Eisen M.B."/>
            <person name="Smith D.R."/>
            <person name="Bergman C.M."/>
            <person name="Oliver B."/>
            <person name="Markow T.A."/>
            <person name="Kaufman T.C."/>
            <person name="Kellis M."/>
            <person name="Gelbart W."/>
            <person name="Iyer V.N."/>
            <person name="Pollard D.A."/>
            <person name="Sackton T.B."/>
            <person name="Larracuente A.M."/>
            <person name="Singh N.D."/>
            <person name="Abad J.P."/>
            <person name="Abt D.N."/>
            <person name="Adryan B."/>
            <person name="Aguade M."/>
            <person name="Akashi H."/>
            <person name="Anderson W.W."/>
            <person name="Aquadro C.F."/>
            <person name="Ardell D.H."/>
            <person name="Arguello R."/>
            <person name="Artieri C.G."/>
            <person name="Barbash D.A."/>
            <person name="Barker D."/>
            <person name="Barsanti P."/>
            <person name="Batterham P."/>
            <person name="Batzoglou S."/>
            <person name="Begun D."/>
            <person name="Bhutkar A."/>
            <person name="Blanco E."/>
            <person name="Bosak S.A."/>
            <person name="Bradley R.K."/>
            <person name="Brand A.D."/>
            <person name="Brent M.R."/>
            <person name="Brooks A.N."/>
            <person name="Brown R.H."/>
            <person name="Butlin R.K."/>
            <person name="Caggese C."/>
            <person name="Calvi B.R."/>
            <person name="Bernardo de Carvalho A."/>
            <person name="Caspi A."/>
            <person name="Castrezana S."/>
            <person name="Celniker S.E."/>
            <person name="Chang J.L."/>
            <person name="Chapple C."/>
            <person name="Chatterji S."/>
            <person name="Chinwalla A."/>
            <person name="Civetta A."/>
            <person name="Clifton S.W."/>
            <person name="Comeron J.M."/>
            <person name="Costello J.C."/>
            <person name="Coyne J.A."/>
            <person name="Daub J."/>
            <person name="David R.G."/>
            <person name="Delcher A.L."/>
            <person name="Delehaunty K."/>
            <person name="Do C.B."/>
            <person name="Ebling H."/>
            <person name="Edwards K."/>
            <person name="Eickbush T."/>
            <person name="Evans J.D."/>
            <person name="Filipski A."/>
            <person name="Findeiss S."/>
            <person name="Freyhult E."/>
            <person name="Fulton L."/>
            <person name="Fulton R."/>
            <person name="Garcia A.C."/>
            <person name="Gardiner A."/>
            <person name="Garfield D.A."/>
            <person name="Garvin B.E."/>
            <person name="Gibson G."/>
            <person name="Gilbert D."/>
            <person name="Gnerre S."/>
            <person name="Godfrey J."/>
            <person name="Good R."/>
            <person name="Gotea V."/>
            <person name="Gravely B."/>
            <person name="Greenberg A.J."/>
            <person name="Griffiths-Jones S."/>
            <person name="Gross S."/>
            <person name="Guigo R."/>
            <person name="Gustafson E.A."/>
            <person name="Haerty W."/>
            <person name="Hahn M.W."/>
            <person name="Halligan D.L."/>
            <person name="Halpern A.L."/>
            <person name="Halter G.M."/>
            <person name="Han M.V."/>
            <person name="Heger A."/>
            <person name="Hillier L."/>
            <person name="Hinrichs A.S."/>
            <person name="Holmes I."/>
            <person name="Hoskins R.A."/>
            <person name="Hubisz M.J."/>
            <person name="Hultmark D."/>
            <person name="Huntley M.A."/>
            <person name="Jaffe D.B."/>
            <person name="Jagadeeshan S."/>
            <person name="Jeck W.R."/>
            <person name="Johnson J."/>
            <person name="Jones C.D."/>
            <person name="Jordan W.C."/>
            <person name="Karpen G.H."/>
            <person name="Kataoka E."/>
            <person name="Keightley P.D."/>
            <person name="Kheradpour P."/>
            <person name="Kirkness E.F."/>
            <person name="Koerich L.B."/>
            <person name="Kristiansen K."/>
            <person name="Kudrna D."/>
            <person name="Kulathinal R.J."/>
            <person name="Kumar S."/>
            <person name="Kwok R."/>
            <person name="Lander E."/>
            <person name="Langley C.H."/>
            <person name="Lapoint R."/>
            <person name="Lazzaro B.P."/>
            <person name="Lee S.J."/>
            <person name="Levesque L."/>
            <person name="Li R."/>
            <person name="Lin C.F."/>
            <person name="Lin M.F."/>
            <person name="Lindblad-Toh K."/>
            <person name="Llopart A."/>
            <person name="Long M."/>
            <person name="Low L."/>
            <person name="Lozovsky E."/>
            <person name="Lu J."/>
            <person name="Luo M."/>
            <person name="Machado C.A."/>
            <person name="Makalowski W."/>
            <person name="Marzo M."/>
            <person name="Matsuda M."/>
            <person name="Matzkin L."/>
            <person name="McAllister B."/>
            <person name="McBride C.S."/>
            <person name="McKernan B."/>
            <person name="McKernan K."/>
            <person name="Mendez-Lago M."/>
            <person name="Minx P."/>
            <person name="Mollenhauer M.U."/>
            <person name="Montooth K."/>
            <person name="Mount S.M."/>
            <person name="Mu X."/>
            <person name="Myers E."/>
            <person name="Negre B."/>
            <person name="Newfeld S."/>
            <person name="Nielsen R."/>
            <person name="Noor M.A."/>
            <person name="O'Grady P."/>
            <person name="Pachter L."/>
            <person name="Papaceit M."/>
            <person name="Parisi M.J."/>
            <person name="Parisi M."/>
            <person name="Parts L."/>
            <person name="Pedersen J.S."/>
            <person name="Pesole G."/>
            <person name="Phillippy A.M."/>
            <person name="Ponting C.P."/>
            <person name="Pop M."/>
            <person name="Porcelli D."/>
            <person name="Powell J.R."/>
            <person name="Prohaska S."/>
            <person name="Pruitt K."/>
            <person name="Puig M."/>
            <person name="Quesneville H."/>
            <person name="Ram K.R."/>
            <person name="Rand D."/>
            <person name="Rasmussen M.D."/>
            <person name="Reed L.K."/>
            <person name="Reenan R."/>
            <person name="Reily A."/>
            <person name="Remington K.A."/>
            <person name="Rieger T.T."/>
            <person name="Ritchie M.G."/>
            <person name="Robin C."/>
            <person name="Rogers Y.H."/>
            <person name="Rohde C."/>
            <person name="Rozas J."/>
            <person name="Rubenfield M.J."/>
            <person name="Ruiz A."/>
            <person name="Russo S."/>
            <person name="Salzberg S.L."/>
            <person name="Sanchez-Gracia A."/>
            <person name="Saranga D.J."/>
            <person name="Sato H."/>
            <person name="Schaeffer S.W."/>
            <person name="Schatz M.C."/>
            <person name="Schlenke T."/>
            <person name="Schwartz R."/>
            <person name="Segarra C."/>
            <person name="Singh R.S."/>
            <person name="Sirot L."/>
            <person name="Sirota M."/>
            <person name="Sisneros N.B."/>
            <person name="Smith C.D."/>
            <person name="Smith T.F."/>
            <person name="Spieth J."/>
            <person name="Stage D.E."/>
            <person name="Stark A."/>
            <person name="Stephan W."/>
            <person name="Strausberg R.L."/>
            <person name="Strempel S."/>
            <person name="Sturgill D."/>
            <person name="Sutton G."/>
            <person name="Sutton G.G."/>
            <person name="Tao W."/>
            <person name="Teichmann S."/>
            <person name="Tobari Y.N."/>
            <person name="Tomimura Y."/>
            <person name="Tsolas J.M."/>
            <person name="Valente V.L."/>
            <person name="Venter E."/>
            <person name="Venter J.C."/>
            <person name="Vicario S."/>
            <person name="Vieira F.G."/>
            <person name="Vilella A.J."/>
            <person name="Villasante A."/>
            <person name="Walenz B."/>
            <person name="Wang J."/>
            <person name="Wasserman M."/>
            <person name="Watts T."/>
            <person name="Wilson D."/>
            <person name="Wilson R.K."/>
            <person name="Wing R.A."/>
            <person name="Wolfner M.F."/>
            <person name="Wong A."/>
            <person name="Wong G.K."/>
            <person name="Wu C.I."/>
            <person name="Wu G."/>
            <person name="Yamamoto D."/>
            <person name="Yang H.P."/>
            <person name="Yang S.P."/>
            <person name="Yorke J.A."/>
            <person name="Yoshida K."/>
            <person name="Zdobnov E."/>
            <person name="Zhang P."/>
            <person name="Zhang Y."/>
            <person name="Zimin A.V."/>
            <person name="Baldwin J."/>
            <person name="Abdouelleil A."/>
            <person name="Abdulkadir J."/>
            <person name="Abebe A."/>
            <person name="Abera B."/>
            <person name="Abreu J."/>
            <person name="Acer S.C."/>
            <person name="Aftuck L."/>
            <person name="Alexander A."/>
            <person name="An P."/>
            <person name="Anderson E."/>
            <person name="Anderson S."/>
            <person name="Arachi H."/>
            <person name="Azer M."/>
            <person name="Bachantsang P."/>
            <person name="Barry A."/>
            <person name="Bayul T."/>
            <person name="Berlin A."/>
            <person name="Bessette D."/>
            <person name="Bloom T."/>
            <person name="Blye J."/>
            <person name="Boguslavskiy L."/>
            <person name="Bonnet C."/>
            <person name="Boukhgalter B."/>
            <person name="Bourzgui I."/>
            <person name="Brown A."/>
            <person name="Cahill P."/>
            <person name="Channer S."/>
            <person name="Cheshatsang Y."/>
            <person name="Chuda L."/>
            <person name="Citroen M."/>
            <person name="Collymore A."/>
            <person name="Cooke P."/>
            <person name="Costello M."/>
            <person name="D'Aco K."/>
            <person name="Daza R."/>
            <person name="De Haan G."/>
            <person name="DeGray S."/>
            <person name="DeMaso C."/>
            <person name="Dhargay N."/>
            <person name="Dooley K."/>
            <person name="Dooley E."/>
            <person name="Doricent M."/>
            <person name="Dorje P."/>
            <person name="Dorjee K."/>
            <person name="Dupes A."/>
            <person name="Elong R."/>
            <person name="Falk J."/>
            <person name="Farina A."/>
            <person name="Faro S."/>
            <person name="Ferguson D."/>
            <person name="Fisher S."/>
            <person name="Foley C.D."/>
            <person name="Franke A."/>
            <person name="Friedrich D."/>
            <person name="Gadbois L."/>
            <person name="Gearin G."/>
            <person name="Gearin C.R."/>
            <person name="Giannoukos G."/>
            <person name="Goode T."/>
            <person name="Graham J."/>
            <person name="Grandbois E."/>
            <person name="Grewal S."/>
            <person name="Gyaltsen K."/>
            <person name="Hafez N."/>
            <person name="Hagos B."/>
            <person name="Hall J."/>
            <person name="Henson C."/>
            <person name="Hollinger A."/>
            <person name="Honan T."/>
            <person name="Huard M.D."/>
            <person name="Hughes L."/>
            <person name="Hurhula B."/>
            <person name="Husby M.E."/>
            <person name="Kamat A."/>
            <person name="Kanga B."/>
            <person name="Kashin S."/>
            <person name="Khazanovich D."/>
            <person name="Kisner P."/>
            <person name="Lance K."/>
            <person name="Lara M."/>
            <person name="Lee W."/>
            <person name="Lennon N."/>
            <person name="Letendre F."/>
            <person name="LeVine R."/>
            <person name="Lipovsky A."/>
            <person name="Liu X."/>
            <person name="Liu J."/>
            <person name="Liu S."/>
            <person name="Lokyitsang T."/>
            <person name="Lokyitsang Y."/>
            <person name="Lubonja R."/>
            <person name="Lui A."/>
            <person name="MacDonald P."/>
            <person name="Magnisalis V."/>
            <person name="Maru K."/>
            <person name="Matthews C."/>
            <person name="McCusker W."/>
            <person name="McDonough S."/>
            <person name="Mehta T."/>
            <person name="Meldrim J."/>
            <person name="Meneus L."/>
            <person name="Mihai O."/>
            <person name="Mihalev A."/>
            <person name="Mihova T."/>
            <person name="Mittelman R."/>
            <person name="Mlenga V."/>
            <person name="Montmayeur A."/>
            <person name="Mulrain L."/>
            <person name="Navidi A."/>
            <person name="Naylor J."/>
            <person name="Negash T."/>
            <person name="Nguyen T."/>
            <person name="Nguyen N."/>
            <person name="Nicol R."/>
            <person name="Norbu C."/>
            <person name="Norbu N."/>
            <person name="Novod N."/>
            <person name="O'Neill B."/>
            <person name="Osman S."/>
            <person name="Markiewicz E."/>
            <person name="Oyono O.L."/>
            <person name="Patti C."/>
            <person name="Phunkhang P."/>
            <person name="Pierre F."/>
            <person name="Priest M."/>
            <person name="Raghuraman S."/>
            <person name="Rege F."/>
            <person name="Reyes R."/>
            <person name="Rise C."/>
            <person name="Rogov P."/>
            <person name="Ross K."/>
            <person name="Ryan E."/>
            <person name="Settipalli S."/>
            <person name="Shea T."/>
            <person name="Sherpa N."/>
            <person name="Shi L."/>
            <person name="Shih D."/>
            <person name="Sparrow T."/>
            <person name="Spaulding J."/>
            <person name="Stalker J."/>
            <person name="Stange-Thomann N."/>
            <person name="Stavropoulos S."/>
            <person name="Stone C."/>
            <person name="Strader C."/>
            <person name="Tesfaye S."/>
            <person name="Thomson T."/>
            <person name="Thoulutsang Y."/>
            <person name="Thoulutsang D."/>
            <person name="Topham K."/>
            <person name="Topping I."/>
            <person name="Tsamla T."/>
            <person name="Vassiliev H."/>
            <person name="Vo A."/>
            <person name="Wangchuk T."/>
            <person name="Wangdi T."/>
            <person name="Weiand M."/>
            <person name="Wilkinson J."/>
            <person name="Wilson A."/>
            <person name="Yadav S."/>
            <person name="Young G."/>
            <person name="Yu Q."/>
            <person name="Zembek L."/>
            <person name="Zhong D."/>
            <person name="Zimmer A."/>
            <person name="Zwirko Z."/>
            <person name="Jaffe D.B."/>
            <person name="Alvarez P."/>
            <person name="Brockman W."/>
            <person name="Butler J."/>
            <person name="Chin C."/>
            <person name="Gnerre S."/>
            <person name="Grabherr M."/>
            <person name="Kleber M."/>
            <person name="Mauceli E."/>
            <person name="MacCallum I."/>
        </authorList>
    </citation>
    <scope>NUCLEOTIDE SEQUENCE [LARGE SCALE GENOMIC DNA]</scope>
    <source>
        <strain evidence="13">Tucson 15287-2541.00</strain>
    </source>
</reference>
<dbReference type="HOGENOM" id="CLU_036849_2_3_1"/>
<evidence type="ECO:0000256" key="1">
    <source>
        <dbReference type="ARBA" id="ARBA00004323"/>
    </source>
</evidence>
<protein>
    <recommendedName>
        <fullName evidence="10">Hexosyltransferase</fullName>
        <ecNumber evidence="10">2.4.1.-</ecNumber>
    </recommendedName>
</protein>
<evidence type="ECO:0000256" key="3">
    <source>
        <dbReference type="ARBA" id="ARBA00022676"/>
    </source>
</evidence>
<evidence type="ECO:0000256" key="2">
    <source>
        <dbReference type="ARBA" id="ARBA00008661"/>
    </source>
</evidence>
<keyword evidence="3 10" id="KW-0328">Glycosyltransferase</keyword>
<evidence type="ECO:0000256" key="9">
    <source>
        <dbReference type="ARBA" id="ARBA00023136"/>
    </source>
</evidence>
<dbReference type="KEGG" id="dgr:6560074"/>
<evidence type="ECO:0000256" key="6">
    <source>
        <dbReference type="ARBA" id="ARBA00022968"/>
    </source>
</evidence>
<dbReference type="InterPro" id="IPR002659">
    <property type="entry name" value="Glyco_trans_31"/>
</dbReference>
<feature type="compositionally biased region" description="Basic residues" evidence="11">
    <location>
        <begin position="39"/>
        <end position="48"/>
    </location>
</feature>